<dbReference type="EMBL" id="LFDV01000002">
    <property type="protein sequence ID" value="KTB48055.1"/>
    <property type="molecule type" value="Genomic_DNA"/>
</dbReference>
<sequence length="87" mass="9686">MADNATAGSLKSRGWRNTPTKKVTLIKKNDRAKGKPIAINTTDVMRLEVAINTYPTADKLLEYFILLSLTTGLLNFHCRVNAQCIVH</sequence>
<reference evidence="1 2" key="1">
    <citation type="submission" date="2015-06" db="EMBL/GenBank/DDBJ databases">
        <title>Genome sequence of the organohalide-respiring Dehalogenimonas alkenigignens type strain (IP3-3T).</title>
        <authorList>
            <person name="Key T.A."/>
            <person name="Richmond D.P."/>
            <person name="Bowman K.S."/>
            <person name="Cho Y.-J."/>
            <person name="Chun J."/>
            <person name="da Costa M.S."/>
            <person name="Rainey F.A."/>
            <person name="Moe W.M."/>
        </authorList>
    </citation>
    <scope>NUCLEOTIDE SEQUENCE [LARGE SCALE GENOMIC DNA]</scope>
    <source>
        <strain evidence="1 2">IP3-3</strain>
    </source>
</reference>
<proteinExistence type="predicted"/>
<dbReference type="Proteomes" id="UP000053947">
    <property type="component" value="Unassembled WGS sequence"/>
</dbReference>
<name>A0A0W0GHM3_9CHLR</name>
<accession>A0A0W0GHM3</accession>
<comment type="caution">
    <text evidence="1">The sequence shown here is derived from an EMBL/GenBank/DDBJ whole genome shotgun (WGS) entry which is preliminary data.</text>
</comment>
<protein>
    <submittedName>
        <fullName evidence="1">Uncharacterized protein</fullName>
    </submittedName>
</protein>
<organism evidence="1 2">
    <name type="scientific">Dehalogenimonas alkenigignens</name>
    <dbReference type="NCBI Taxonomy" id="1217799"/>
    <lineage>
        <taxon>Bacteria</taxon>
        <taxon>Bacillati</taxon>
        <taxon>Chloroflexota</taxon>
        <taxon>Dehalococcoidia</taxon>
        <taxon>Dehalococcoidales</taxon>
        <taxon>Dehalococcoidaceae</taxon>
        <taxon>Dehalogenimonas</taxon>
    </lineage>
</organism>
<evidence type="ECO:0000313" key="1">
    <source>
        <dbReference type="EMBL" id="KTB48055.1"/>
    </source>
</evidence>
<dbReference type="AlphaFoldDB" id="A0A0W0GHM3"/>
<evidence type="ECO:0000313" key="2">
    <source>
        <dbReference type="Proteomes" id="UP000053947"/>
    </source>
</evidence>
<gene>
    <name evidence="1" type="ORF">DEALK_09000</name>
</gene>
<keyword evidence="2" id="KW-1185">Reference proteome</keyword>